<feature type="domain" description="Glycosyl transferase CAP10" evidence="3">
    <location>
        <begin position="656"/>
        <end position="965"/>
    </location>
</feature>
<dbReference type="InterPro" id="IPR006598">
    <property type="entry name" value="CAP10"/>
</dbReference>
<accession>A0A6A5YMP4</accession>
<feature type="transmembrane region" description="Helical" evidence="2">
    <location>
        <begin position="12"/>
        <end position="35"/>
    </location>
</feature>
<protein>
    <recommendedName>
        <fullName evidence="3">Glycosyl transferase CAP10 domain-containing protein</fullName>
    </recommendedName>
</protein>
<feature type="compositionally biased region" description="Polar residues" evidence="1">
    <location>
        <begin position="590"/>
        <end position="603"/>
    </location>
</feature>
<keyword evidence="2" id="KW-1133">Transmembrane helix</keyword>
<feature type="transmembrane region" description="Helical" evidence="2">
    <location>
        <begin position="324"/>
        <end position="347"/>
    </location>
</feature>
<evidence type="ECO:0000259" key="3">
    <source>
        <dbReference type="SMART" id="SM00672"/>
    </source>
</evidence>
<dbReference type="PANTHER" id="PTHR12203:SF104">
    <property type="entry name" value="PROTEIN CAP1, PUTATIVE (AFU_ORTHOLOGUE AFUA_1G05595)-RELATED"/>
    <property type="match status" value="1"/>
</dbReference>
<name>A0A6A5YMP4_9PLEO</name>
<keyword evidence="2" id="KW-0472">Membrane</keyword>
<dbReference type="EMBL" id="ML977354">
    <property type="protein sequence ID" value="KAF2107428.1"/>
    <property type="molecule type" value="Genomic_DNA"/>
</dbReference>
<keyword evidence="2" id="KW-0812">Transmembrane</keyword>
<gene>
    <name evidence="4" type="ORF">BDV96DRAFT_625460</name>
</gene>
<dbReference type="Proteomes" id="UP000799770">
    <property type="component" value="Unassembled WGS sequence"/>
</dbReference>
<keyword evidence="5" id="KW-1185">Reference proteome</keyword>
<reference evidence="4" key="1">
    <citation type="journal article" date="2020" name="Stud. Mycol.">
        <title>101 Dothideomycetes genomes: a test case for predicting lifestyles and emergence of pathogens.</title>
        <authorList>
            <person name="Haridas S."/>
            <person name="Albert R."/>
            <person name="Binder M."/>
            <person name="Bloem J."/>
            <person name="Labutti K."/>
            <person name="Salamov A."/>
            <person name="Andreopoulos B."/>
            <person name="Baker S."/>
            <person name="Barry K."/>
            <person name="Bills G."/>
            <person name="Bluhm B."/>
            <person name="Cannon C."/>
            <person name="Castanera R."/>
            <person name="Culley D."/>
            <person name="Daum C."/>
            <person name="Ezra D."/>
            <person name="Gonzalez J."/>
            <person name="Henrissat B."/>
            <person name="Kuo A."/>
            <person name="Liang C."/>
            <person name="Lipzen A."/>
            <person name="Lutzoni F."/>
            <person name="Magnuson J."/>
            <person name="Mondo S."/>
            <person name="Nolan M."/>
            <person name="Ohm R."/>
            <person name="Pangilinan J."/>
            <person name="Park H.-J."/>
            <person name="Ramirez L."/>
            <person name="Alfaro M."/>
            <person name="Sun H."/>
            <person name="Tritt A."/>
            <person name="Yoshinaga Y."/>
            <person name="Zwiers L.-H."/>
            <person name="Turgeon B."/>
            <person name="Goodwin S."/>
            <person name="Spatafora J."/>
            <person name="Crous P."/>
            <person name="Grigoriev I."/>
        </authorList>
    </citation>
    <scope>NUCLEOTIDE SEQUENCE</scope>
    <source>
        <strain evidence="4">CBS 627.86</strain>
    </source>
</reference>
<feature type="transmembrane region" description="Helical" evidence="2">
    <location>
        <begin position="150"/>
        <end position="168"/>
    </location>
</feature>
<dbReference type="SMART" id="SM00672">
    <property type="entry name" value="CAP10"/>
    <property type="match status" value="1"/>
</dbReference>
<feature type="transmembrane region" description="Helical" evidence="2">
    <location>
        <begin position="285"/>
        <end position="304"/>
    </location>
</feature>
<dbReference type="OrthoDB" id="541052at2759"/>
<feature type="transmembrane region" description="Helical" evidence="2">
    <location>
        <begin position="367"/>
        <end position="384"/>
    </location>
</feature>
<evidence type="ECO:0000313" key="5">
    <source>
        <dbReference type="Proteomes" id="UP000799770"/>
    </source>
</evidence>
<evidence type="ECO:0000313" key="4">
    <source>
        <dbReference type="EMBL" id="KAF2107428.1"/>
    </source>
</evidence>
<dbReference type="PANTHER" id="PTHR12203">
    <property type="entry name" value="KDEL LYS-ASP-GLU-LEU CONTAINING - RELATED"/>
    <property type="match status" value="1"/>
</dbReference>
<dbReference type="InterPro" id="IPR051091">
    <property type="entry name" value="O-Glucosyltr/Glycosyltrsf_90"/>
</dbReference>
<organism evidence="4 5">
    <name type="scientific">Lophiotrema nucula</name>
    <dbReference type="NCBI Taxonomy" id="690887"/>
    <lineage>
        <taxon>Eukaryota</taxon>
        <taxon>Fungi</taxon>
        <taxon>Dikarya</taxon>
        <taxon>Ascomycota</taxon>
        <taxon>Pezizomycotina</taxon>
        <taxon>Dothideomycetes</taxon>
        <taxon>Pleosporomycetidae</taxon>
        <taxon>Pleosporales</taxon>
        <taxon>Lophiotremataceae</taxon>
        <taxon>Lophiotrema</taxon>
    </lineage>
</organism>
<sequence>MHPAASLVVEHALKNLHLVAPIVFVLLATAANIWAPVHHSLLITTVSWAVIWLGTVFKAGLWSGGSRSRKTTSWLAGGFLALSQLCERAACDKLGIWAAKGLLPAVVVLLSEREFLSKHIGLPSYTSVRDDSSGDGTTSSEKSTAHPKSFRLLAFIAVSATAALAVRYTISSTWALALSSVIFTATGLVLFEGALKDSKNNGDGNRGFMSANGTFSRRSSLEGAHKDRHLASLRDVAAVMVVLCGAATYLTEPAINPGAISWQPAYSRWGANWQAFHYHRTIQQCLLMMFVNIVINVSMFILLLQQSSVTVSVLMLSSCIAARLSFGASFIGVWFTVIYGLAASSFIFNSSPSSDGTIRTPLRLKRIMFGVTAMSICFLFMRYASDPRHHPTHSTTPDANSFDALTPERPFAPVTIDLGKGHPALQLIKSAEKDFQDLLDRQSKSLEAAVLEYRRRHGVHPPPHFDKWYEFATRNGVQLIDEFDMINDMLLPYWGMKPSTIRLRVKNALGFQKNALVGMMVRNGDVVKVEGGPEWQQQATAGMMKDFVQYLPDMDLAFNIHDEPRVVVPNDALSGLVALARDKGIPAAVTTQSPRNSFSSRPSDVSDGKRFEEVKTSRFNEFAHQQTWTHARLSCPNDSPARDYEDQGADNLTSYATAPLNYIYNHTAFSDICRSPSLAYTFGFFERPNAFNVIHELTPIFSQSKVSSFNDLLYPSPWYWFEKVRYDESKDRVWKNKTNSFYWRGSSTGGFSRNGGWRRQHRQHVVRRLSALDKAEVLVNSGNDNSPAYEVQDVNRKDWQPLIDVKFSHIGQCDDGDCDAQKEFFEVVDKVDREDAWQYKHLLDMDGNAFSGRFYAFLRSKSLTYKMALFREWHQEWLKPWVHYIPLTLIGDEHLDLVRFFGGADQQKDGPKEGSNGNGNSIGEQKAKEIAERSTEWANKVLRNVDFEVWFFRLLLEYGRIIDDNRDSIGYAGP</sequence>
<dbReference type="AlphaFoldDB" id="A0A6A5YMP4"/>
<evidence type="ECO:0000256" key="2">
    <source>
        <dbReference type="SAM" id="Phobius"/>
    </source>
</evidence>
<proteinExistence type="predicted"/>
<evidence type="ECO:0000256" key="1">
    <source>
        <dbReference type="SAM" id="MobiDB-lite"/>
    </source>
</evidence>
<feature type="transmembrane region" description="Helical" evidence="2">
    <location>
        <begin position="174"/>
        <end position="191"/>
    </location>
</feature>
<feature type="transmembrane region" description="Helical" evidence="2">
    <location>
        <begin position="41"/>
        <end position="61"/>
    </location>
</feature>
<feature type="region of interest" description="Disordered" evidence="1">
    <location>
        <begin position="590"/>
        <end position="609"/>
    </location>
</feature>